<evidence type="ECO:0000313" key="2">
    <source>
        <dbReference type="Proteomes" id="UP000569732"/>
    </source>
</evidence>
<name>A0A853I0Z4_9GAMM</name>
<proteinExistence type="predicted"/>
<sequence length="102" mass="12278">MSELDFELWLEFEEWNDEYNEVCEYFNMHVKLKNGNVYALNVWTKKVLEDSLQEDFEQSGLKYLLLPDLVVDKANRDYLEKVVFRLISNEEMKESWLIGDDS</sequence>
<reference evidence="1 2" key="1">
    <citation type="submission" date="2020-07" db="EMBL/GenBank/DDBJ databases">
        <title>Endozoicomonas sp. nov., isolated from sediment.</title>
        <authorList>
            <person name="Gu T."/>
        </authorList>
    </citation>
    <scope>NUCLEOTIDE SEQUENCE [LARGE SCALE GENOMIC DNA]</scope>
    <source>
        <strain evidence="1 2">SM1973</strain>
    </source>
</reference>
<gene>
    <name evidence="1" type="ORF">H0A36_09720</name>
</gene>
<dbReference type="EMBL" id="JACCKB010000012">
    <property type="protein sequence ID" value="NYZ66289.1"/>
    <property type="molecule type" value="Genomic_DNA"/>
</dbReference>
<evidence type="ECO:0000313" key="1">
    <source>
        <dbReference type="EMBL" id="NYZ66289.1"/>
    </source>
</evidence>
<organism evidence="1 2">
    <name type="scientific">Spartinivicinus marinus</name>
    <dbReference type="NCBI Taxonomy" id="2994442"/>
    <lineage>
        <taxon>Bacteria</taxon>
        <taxon>Pseudomonadati</taxon>
        <taxon>Pseudomonadota</taxon>
        <taxon>Gammaproteobacteria</taxon>
        <taxon>Oceanospirillales</taxon>
        <taxon>Zooshikellaceae</taxon>
        <taxon>Spartinivicinus</taxon>
    </lineage>
</organism>
<protein>
    <submittedName>
        <fullName evidence="1">Uncharacterized protein</fullName>
    </submittedName>
</protein>
<dbReference type="Proteomes" id="UP000569732">
    <property type="component" value="Unassembled WGS sequence"/>
</dbReference>
<dbReference type="RefSeq" id="WP_180568317.1">
    <property type="nucleotide sequence ID" value="NZ_JACCKB010000012.1"/>
</dbReference>
<comment type="caution">
    <text evidence="1">The sequence shown here is derived from an EMBL/GenBank/DDBJ whole genome shotgun (WGS) entry which is preliminary data.</text>
</comment>
<accession>A0A853I0Z4</accession>
<keyword evidence="2" id="KW-1185">Reference proteome</keyword>
<dbReference type="AlphaFoldDB" id="A0A853I0Z4"/>